<dbReference type="EMBL" id="UGTZ01000001">
    <property type="protein sequence ID" value="SUC32729.1"/>
    <property type="molecule type" value="Genomic_DNA"/>
</dbReference>
<dbReference type="RefSeq" id="WP_115167852.1">
    <property type="nucleotide sequence ID" value="NZ_CP077317.1"/>
</dbReference>
<evidence type="ECO:0000313" key="2">
    <source>
        <dbReference type="Proteomes" id="UP000254208"/>
    </source>
</evidence>
<dbReference type="AlphaFoldDB" id="A0A379FVD1"/>
<gene>
    <name evidence="1" type="ORF">NCTC11801_03731</name>
</gene>
<dbReference type="GeneID" id="93674368"/>
<protein>
    <submittedName>
        <fullName evidence="1">Uncharacterized protein</fullName>
    </submittedName>
</protein>
<sequence length="68" mass="7790">MLEASVALERIEIIARFGSLDLCNDKERQVVLALIMEIAEDTRRIEKHKIKKSLESDQRKIALNGARL</sequence>
<dbReference type="Proteomes" id="UP000254208">
    <property type="component" value="Unassembled WGS sequence"/>
</dbReference>
<name>A0A379FVD1_PRORE</name>
<reference evidence="1 2" key="1">
    <citation type="submission" date="2018-06" db="EMBL/GenBank/DDBJ databases">
        <authorList>
            <consortium name="Pathogen Informatics"/>
            <person name="Doyle S."/>
        </authorList>
    </citation>
    <scope>NUCLEOTIDE SEQUENCE [LARGE SCALE GENOMIC DNA]</scope>
    <source>
        <strain evidence="1 2">NCTC11801</strain>
    </source>
</reference>
<accession>A0A379FVD1</accession>
<organism evidence="1 2">
    <name type="scientific">Providencia rettgeri</name>
    <dbReference type="NCBI Taxonomy" id="587"/>
    <lineage>
        <taxon>Bacteria</taxon>
        <taxon>Pseudomonadati</taxon>
        <taxon>Pseudomonadota</taxon>
        <taxon>Gammaproteobacteria</taxon>
        <taxon>Enterobacterales</taxon>
        <taxon>Morganellaceae</taxon>
        <taxon>Providencia</taxon>
    </lineage>
</organism>
<proteinExistence type="predicted"/>
<evidence type="ECO:0000313" key="1">
    <source>
        <dbReference type="EMBL" id="SUC32729.1"/>
    </source>
</evidence>